<organism evidence="4 5">
    <name type="scientific">Streptomyces longispororuber</name>
    <dbReference type="NCBI Taxonomy" id="68230"/>
    <lineage>
        <taxon>Bacteria</taxon>
        <taxon>Bacillati</taxon>
        <taxon>Actinomycetota</taxon>
        <taxon>Actinomycetes</taxon>
        <taxon>Kitasatosporales</taxon>
        <taxon>Streptomycetaceae</taxon>
        <taxon>Streptomyces</taxon>
    </lineage>
</organism>
<feature type="chain" id="PRO_5038032895" description="Peptidase S1 domain-containing protein" evidence="3">
    <location>
        <begin position="28"/>
        <end position="608"/>
    </location>
</feature>
<proteinExistence type="predicted"/>
<gene>
    <name evidence="4" type="ORF">GCM10018785_49670</name>
</gene>
<evidence type="ECO:0000313" key="5">
    <source>
        <dbReference type="Proteomes" id="UP000608024"/>
    </source>
</evidence>
<dbReference type="InterPro" id="IPR013517">
    <property type="entry name" value="FG-GAP"/>
</dbReference>
<evidence type="ECO:0000256" key="1">
    <source>
        <dbReference type="ARBA" id="ARBA00022729"/>
    </source>
</evidence>
<dbReference type="RefSeq" id="WP_229925883.1">
    <property type="nucleotide sequence ID" value="NZ_BNBT01000089.1"/>
</dbReference>
<dbReference type="GO" id="GO:0006508">
    <property type="term" value="P:proteolysis"/>
    <property type="evidence" value="ECO:0007669"/>
    <property type="project" value="InterPro"/>
</dbReference>
<name>A0A918ZXB9_9ACTN</name>
<reference evidence="4" key="2">
    <citation type="submission" date="2020-09" db="EMBL/GenBank/DDBJ databases">
        <authorList>
            <person name="Sun Q."/>
            <person name="Ohkuma M."/>
        </authorList>
    </citation>
    <scope>NUCLEOTIDE SEQUENCE</scope>
    <source>
        <strain evidence="4">JCM 4784</strain>
    </source>
</reference>
<feature type="compositionally biased region" description="Pro residues" evidence="2">
    <location>
        <begin position="76"/>
        <end position="86"/>
    </location>
</feature>
<feature type="compositionally biased region" description="Low complexity" evidence="2">
    <location>
        <begin position="87"/>
        <end position="102"/>
    </location>
</feature>
<protein>
    <recommendedName>
        <fullName evidence="6">Peptidase S1 domain-containing protein</fullName>
    </recommendedName>
</protein>
<dbReference type="InterPro" id="IPR009003">
    <property type="entry name" value="Peptidase_S1_PA"/>
</dbReference>
<dbReference type="EMBL" id="BNBT01000089">
    <property type="protein sequence ID" value="GHE75376.1"/>
    <property type="molecule type" value="Genomic_DNA"/>
</dbReference>
<feature type="region of interest" description="Disordered" evidence="2">
    <location>
        <begin position="23"/>
        <end position="102"/>
    </location>
</feature>
<dbReference type="Pfam" id="PF13517">
    <property type="entry name" value="FG-GAP_3"/>
    <property type="match status" value="1"/>
</dbReference>
<sequence>MRTSRWSRAIAVGAGVVLAVSAHTASAAPPPPGPGTADPHGPGRGAETSAPARSGSGWTAEDAEEFWTSRRMESATPPPSPGPPDSATPATGSAAPRALASRAPSATYYKGTKTVGVLYYVDSGLKAHSCTASVVHSPRGNLILTAGHCGPGRKHAFVPRYRTGTPAASQPYGIWAVDRFFKDPRHTATGPGSDLDFGFATVKPDRTGRQLEQVTGANTLARTPGYRVRATVIGYPKARYDAKDQAVMCRAGTTRLPGYRQLRMECGGLHGGTSGGPWLLDFDERTGTGRVVGNIGGVGGGGPSSAVSYAPLYDDEVFKLYDDAVHDVATVVRPPLPYTLGTGETWQRARQLASGDYTGDGRADLLVVWNSGEVTLHTGDGKGGFTGGRRLKAPNGTWKHATTLTGGDFTGTGRAGLLVRWSDGEVTLYRDVSAAGLGRETRLAKAGSVWKHAAQITAGRFTGNARADDVVVRWSDGEVTLHRDVDGGGFPEAKETRLKKPSATWKRTTLLTSGDFTGSGRWDLLVRRPDGRRTLHQDVGTGGLGRATRLPGSDALWKHAAVMTAGAHTAGGRADDLIVRWSDGGVTLYADTTTRLGAERGLVPPKAT</sequence>
<dbReference type="AlphaFoldDB" id="A0A918ZXB9"/>
<accession>A0A918ZXB9</accession>
<evidence type="ECO:0000256" key="3">
    <source>
        <dbReference type="SAM" id="SignalP"/>
    </source>
</evidence>
<reference evidence="4" key="1">
    <citation type="journal article" date="2014" name="Int. J. Syst. Evol. Microbiol.">
        <title>Complete genome sequence of Corynebacterium casei LMG S-19264T (=DSM 44701T), isolated from a smear-ripened cheese.</title>
        <authorList>
            <consortium name="US DOE Joint Genome Institute (JGI-PGF)"/>
            <person name="Walter F."/>
            <person name="Albersmeier A."/>
            <person name="Kalinowski J."/>
            <person name="Ruckert C."/>
        </authorList>
    </citation>
    <scope>NUCLEOTIDE SEQUENCE</scope>
    <source>
        <strain evidence="4">JCM 4784</strain>
    </source>
</reference>
<comment type="caution">
    <text evidence="4">The sequence shown here is derived from an EMBL/GenBank/DDBJ whole genome shotgun (WGS) entry which is preliminary data.</text>
</comment>
<dbReference type="InterPro" id="IPR043504">
    <property type="entry name" value="Peptidase_S1_PA_chymotrypsin"/>
</dbReference>
<dbReference type="SUPFAM" id="SSF50494">
    <property type="entry name" value="Trypsin-like serine proteases"/>
    <property type="match status" value="1"/>
</dbReference>
<dbReference type="InterPro" id="IPR018114">
    <property type="entry name" value="TRYPSIN_HIS"/>
</dbReference>
<dbReference type="InterPro" id="IPR028994">
    <property type="entry name" value="Integrin_alpha_N"/>
</dbReference>
<evidence type="ECO:0008006" key="6">
    <source>
        <dbReference type="Google" id="ProtNLM"/>
    </source>
</evidence>
<keyword evidence="5" id="KW-1185">Reference proteome</keyword>
<evidence type="ECO:0000313" key="4">
    <source>
        <dbReference type="EMBL" id="GHE75376.1"/>
    </source>
</evidence>
<dbReference type="PROSITE" id="PS00134">
    <property type="entry name" value="TRYPSIN_HIS"/>
    <property type="match status" value="1"/>
</dbReference>
<dbReference type="SUPFAM" id="SSF69318">
    <property type="entry name" value="Integrin alpha N-terminal domain"/>
    <property type="match status" value="1"/>
</dbReference>
<dbReference type="Proteomes" id="UP000608024">
    <property type="component" value="Unassembled WGS sequence"/>
</dbReference>
<dbReference type="GO" id="GO:0004252">
    <property type="term" value="F:serine-type endopeptidase activity"/>
    <property type="evidence" value="ECO:0007669"/>
    <property type="project" value="InterPro"/>
</dbReference>
<feature type="signal peptide" evidence="3">
    <location>
        <begin position="1"/>
        <end position="27"/>
    </location>
</feature>
<keyword evidence="1 3" id="KW-0732">Signal</keyword>
<dbReference type="Gene3D" id="2.40.10.10">
    <property type="entry name" value="Trypsin-like serine proteases"/>
    <property type="match status" value="2"/>
</dbReference>
<evidence type="ECO:0000256" key="2">
    <source>
        <dbReference type="SAM" id="MobiDB-lite"/>
    </source>
</evidence>
<dbReference type="Gene3D" id="2.40.128.340">
    <property type="match status" value="1"/>
</dbReference>